<name>A0AAW9NRR0_9BACL</name>
<evidence type="ECO:0000313" key="1">
    <source>
        <dbReference type="EMBL" id="MEC1177481.1"/>
    </source>
</evidence>
<dbReference type="RefSeq" id="WP_326121842.1">
    <property type="nucleotide sequence ID" value="NZ_JARSFG010000003.1"/>
</dbReference>
<gene>
    <name evidence="1" type="ORF">P9B03_03210</name>
</gene>
<keyword evidence="2" id="KW-1185">Reference proteome</keyword>
<accession>A0AAW9NRR0</accession>
<reference evidence="1 2" key="1">
    <citation type="submission" date="2023-03" db="EMBL/GenBank/DDBJ databases">
        <title>Bacillus Genome Sequencing.</title>
        <authorList>
            <person name="Dunlap C."/>
        </authorList>
    </citation>
    <scope>NUCLEOTIDE SEQUENCE [LARGE SCALE GENOMIC DNA]</scope>
    <source>
        <strain evidence="1 2">B-59205</strain>
    </source>
</reference>
<dbReference type="EMBL" id="JARSFG010000003">
    <property type="protein sequence ID" value="MEC1177481.1"/>
    <property type="molecule type" value="Genomic_DNA"/>
</dbReference>
<dbReference type="Proteomes" id="UP001344888">
    <property type="component" value="Unassembled WGS sequence"/>
</dbReference>
<organism evidence="1 2">
    <name type="scientific">Metasolibacillus meyeri</name>
    <dbReference type="NCBI Taxonomy" id="1071052"/>
    <lineage>
        <taxon>Bacteria</taxon>
        <taxon>Bacillati</taxon>
        <taxon>Bacillota</taxon>
        <taxon>Bacilli</taxon>
        <taxon>Bacillales</taxon>
        <taxon>Caryophanaceae</taxon>
        <taxon>Metasolibacillus</taxon>
    </lineage>
</organism>
<proteinExistence type="predicted"/>
<comment type="caution">
    <text evidence="1">The sequence shown here is derived from an EMBL/GenBank/DDBJ whole genome shotgun (WGS) entry which is preliminary data.</text>
</comment>
<dbReference type="AlphaFoldDB" id="A0AAW9NRR0"/>
<sequence length="63" mass="7107">MFLCQVQQEIFANGSNPDKGQTGTEWLPINDLLKYPLFPHALRAYLISYFNSGKAPTYVGDIN</sequence>
<evidence type="ECO:0000313" key="2">
    <source>
        <dbReference type="Proteomes" id="UP001344888"/>
    </source>
</evidence>
<protein>
    <submittedName>
        <fullName evidence="1">Uncharacterized protein</fullName>
    </submittedName>
</protein>